<feature type="transmembrane region" description="Helical" evidence="8">
    <location>
        <begin position="380"/>
        <end position="404"/>
    </location>
</feature>
<keyword evidence="5 8" id="KW-1133">Transmembrane helix</keyword>
<evidence type="ECO:0000259" key="9">
    <source>
        <dbReference type="PROSITE" id="PS50850"/>
    </source>
</evidence>
<dbReference type="Gene3D" id="1.20.1250.20">
    <property type="entry name" value="MFS general substrate transporter like domains"/>
    <property type="match status" value="1"/>
</dbReference>
<keyword evidence="11" id="KW-1185">Reference proteome</keyword>
<dbReference type="InterPro" id="IPR036259">
    <property type="entry name" value="MFS_trans_sf"/>
</dbReference>
<keyword evidence="4 8" id="KW-0812">Transmembrane</keyword>
<reference evidence="10" key="1">
    <citation type="journal article" date="2020" name="Stud. Mycol.">
        <title>101 Dothideomycetes genomes: a test case for predicting lifestyles and emergence of pathogens.</title>
        <authorList>
            <person name="Haridas S."/>
            <person name="Albert R."/>
            <person name="Binder M."/>
            <person name="Bloem J."/>
            <person name="Labutti K."/>
            <person name="Salamov A."/>
            <person name="Andreopoulos B."/>
            <person name="Baker S."/>
            <person name="Barry K."/>
            <person name="Bills G."/>
            <person name="Bluhm B."/>
            <person name="Cannon C."/>
            <person name="Castanera R."/>
            <person name="Culley D."/>
            <person name="Daum C."/>
            <person name="Ezra D."/>
            <person name="Gonzalez J."/>
            <person name="Henrissat B."/>
            <person name="Kuo A."/>
            <person name="Liang C."/>
            <person name="Lipzen A."/>
            <person name="Lutzoni F."/>
            <person name="Magnuson J."/>
            <person name="Mondo S."/>
            <person name="Nolan M."/>
            <person name="Ohm R."/>
            <person name="Pangilinan J."/>
            <person name="Park H.-J."/>
            <person name="Ramirez L."/>
            <person name="Alfaro M."/>
            <person name="Sun H."/>
            <person name="Tritt A."/>
            <person name="Yoshinaga Y."/>
            <person name="Zwiers L.-H."/>
            <person name="Turgeon B."/>
            <person name="Goodwin S."/>
            <person name="Spatafora J."/>
            <person name="Crous P."/>
            <person name="Grigoriev I."/>
        </authorList>
    </citation>
    <scope>NUCLEOTIDE SEQUENCE</scope>
    <source>
        <strain evidence="10">CBS 121167</strain>
    </source>
</reference>
<feature type="transmembrane region" description="Helical" evidence="8">
    <location>
        <begin position="303"/>
        <end position="324"/>
    </location>
</feature>
<dbReference type="AlphaFoldDB" id="A0A6A6AUW1"/>
<dbReference type="NCBIfam" id="TIGR00879">
    <property type="entry name" value="SP"/>
    <property type="match status" value="1"/>
</dbReference>
<feature type="transmembrane region" description="Helical" evidence="8">
    <location>
        <begin position="143"/>
        <end position="165"/>
    </location>
</feature>
<dbReference type="GO" id="GO:0016020">
    <property type="term" value="C:membrane"/>
    <property type="evidence" value="ECO:0007669"/>
    <property type="project" value="UniProtKB-SubCell"/>
</dbReference>
<proteinExistence type="inferred from homology"/>
<evidence type="ECO:0000256" key="2">
    <source>
        <dbReference type="ARBA" id="ARBA00010992"/>
    </source>
</evidence>
<dbReference type="PROSITE" id="PS00216">
    <property type="entry name" value="SUGAR_TRANSPORT_1"/>
    <property type="match status" value="1"/>
</dbReference>
<dbReference type="Pfam" id="PF00083">
    <property type="entry name" value="Sugar_tr"/>
    <property type="match status" value="1"/>
</dbReference>
<dbReference type="PROSITE" id="PS00217">
    <property type="entry name" value="SUGAR_TRANSPORT_2"/>
    <property type="match status" value="1"/>
</dbReference>
<feature type="transmembrane region" description="Helical" evidence="8">
    <location>
        <begin position="416"/>
        <end position="441"/>
    </location>
</feature>
<keyword evidence="3 7" id="KW-0813">Transport</keyword>
<evidence type="ECO:0000256" key="1">
    <source>
        <dbReference type="ARBA" id="ARBA00004141"/>
    </source>
</evidence>
<feature type="transmembrane region" description="Helical" evidence="8">
    <location>
        <begin position="84"/>
        <end position="105"/>
    </location>
</feature>
<organism evidence="10 11">
    <name type="scientific">Aplosporella prunicola CBS 121167</name>
    <dbReference type="NCBI Taxonomy" id="1176127"/>
    <lineage>
        <taxon>Eukaryota</taxon>
        <taxon>Fungi</taxon>
        <taxon>Dikarya</taxon>
        <taxon>Ascomycota</taxon>
        <taxon>Pezizomycotina</taxon>
        <taxon>Dothideomycetes</taxon>
        <taxon>Dothideomycetes incertae sedis</taxon>
        <taxon>Botryosphaeriales</taxon>
        <taxon>Aplosporellaceae</taxon>
        <taxon>Aplosporella</taxon>
    </lineage>
</organism>
<protein>
    <recommendedName>
        <fullName evidence="9">Major facilitator superfamily (MFS) profile domain-containing protein</fullName>
    </recommendedName>
</protein>
<dbReference type="CDD" id="cd17356">
    <property type="entry name" value="MFS_HXT"/>
    <property type="match status" value="1"/>
</dbReference>
<feature type="domain" description="Major facilitator superfamily (MFS) profile" evidence="9">
    <location>
        <begin position="16"/>
        <end position="469"/>
    </location>
</feature>
<dbReference type="Proteomes" id="UP000799438">
    <property type="component" value="Unassembled WGS sequence"/>
</dbReference>
<dbReference type="FunFam" id="1.20.1250.20:FF:000026">
    <property type="entry name" value="MFS quinate transporter QutD"/>
    <property type="match status" value="1"/>
</dbReference>
<dbReference type="EMBL" id="ML995591">
    <property type="protein sequence ID" value="KAF2135386.1"/>
    <property type="molecule type" value="Genomic_DNA"/>
</dbReference>
<evidence type="ECO:0000256" key="5">
    <source>
        <dbReference type="ARBA" id="ARBA00022989"/>
    </source>
</evidence>
<name>A0A6A6AUW1_9PEZI</name>
<feature type="transmembrane region" description="Helical" evidence="8">
    <location>
        <begin position="111"/>
        <end position="131"/>
    </location>
</feature>
<dbReference type="InterPro" id="IPR020846">
    <property type="entry name" value="MFS_dom"/>
</dbReference>
<dbReference type="PANTHER" id="PTHR48022">
    <property type="entry name" value="PLASTIDIC GLUCOSE TRANSPORTER 4"/>
    <property type="match status" value="1"/>
</dbReference>
<gene>
    <name evidence="10" type="ORF">K452DRAFT_303574</name>
</gene>
<evidence type="ECO:0000256" key="6">
    <source>
        <dbReference type="ARBA" id="ARBA00023136"/>
    </source>
</evidence>
<dbReference type="InterPro" id="IPR003663">
    <property type="entry name" value="Sugar/inositol_transpt"/>
</dbReference>
<evidence type="ECO:0000313" key="10">
    <source>
        <dbReference type="EMBL" id="KAF2135386.1"/>
    </source>
</evidence>
<evidence type="ECO:0000313" key="11">
    <source>
        <dbReference type="Proteomes" id="UP000799438"/>
    </source>
</evidence>
<comment type="subcellular location">
    <subcellularLocation>
        <location evidence="1">Membrane</location>
        <topology evidence="1">Multi-pass membrane protein</topology>
    </subcellularLocation>
</comment>
<dbReference type="InterPro" id="IPR050360">
    <property type="entry name" value="MFS_Sugar_Transporters"/>
</dbReference>
<feature type="transmembrane region" description="Helical" evidence="8">
    <location>
        <begin position="268"/>
        <end position="291"/>
    </location>
</feature>
<feature type="transmembrane region" description="Helical" evidence="8">
    <location>
        <begin position="58"/>
        <end position="77"/>
    </location>
</feature>
<dbReference type="SUPFAM" id="SSF103473">
    <property type="entry name" value="MFS general substrate transporter"/>
    <property type="match status" value="1"/>
</dbReference>
<feature type="transmembrane region" description="Helical" evidence="8">
    <location>
        <begin position="447"/>
        <end position="466"/>
    </location>
</feature>
<keyword evidence="6 8" id="KW-0472">Membrane</keyword>
<dbReference type="PROSITE" id="PS50850">
    <property type="entry name" value="MFS"/>
    <property type="match status" value="1"/>
</dbReference>
<dbReference type="InterPro" id="IPR005828">
    <property type="entry name" value="MFS_sugar_transport-like"/>
</dbReference>
<dbReference type="PANTHER" id="PTHR48022:SF35">
    <property type="entry name" value="MAJOR FACILITATOR SUPERFAMILY (MFS) PROFILE DOMAIN-CONTAINING PROTEIN"/>
    <property type="match status" value="1"/>
</dbReference>
<evidence type="ECO:0000256" key="7">
    <source>
        <dbReference type="RuleBase" id="RU003346"/>
    </source>
</evidence>
<dbReference type="InterPro" id="IPR005829">
    <property type="entry name" value="Sugar_transporter_CS"/>
</dbReference>
<evidence type="ECO:0000256" key="3">
    <source>
        <dbReference type="ARBA" id="ARBA00022448"/>
    </source>
</evidence>
<feature type="transmembrane region" description="Helical" evidence="8">
    <location>
        <begin position="12"/>
        <end position="38"/>
    </location>
</feature>
<dbReference type="RefSeq" id="XP_033391104.1">
    <property type="nucleotide sequence ID" value="XM_033542742.1"/>
</dbReference>
<dbReference type="GO" id="GO:0005351">
    <property type="term" value="F:carbohydrate:proton symporter activity"/>
    <property type="evidence" value="ECO:0007669"/>
    <property type="project" value="TreeGrafter"/>
</dbReference>
<dbReference type="OrthoDB" id="4142200at2759"/>
<feature type="transmembrane region" description="Helical" evidence="8">
    <location>
        <begin position="185"/>
        <end position="203"/>
    </location>
</feature>
<feature type="transmembrane region" description="Helical" evidence="8">
    <location>
        <begin position="331"/>
        <end position="354"/>
    </location>
</feature>
<comment type="similarity">
    <text evidence="2 7">Belongs to the major facilitator superfamily. Sugar transporter (TC 2.A.1.1) family.</text>
</comment>
<evidence type="ECO:0000256" key="8">
    <source>
        <dbReference type="SAM" id="Phobius"/>
    </source>
</evidence>
<dbReference type="GeneID" id="54300239"/>
<accession>A0A6A6AUW1</accession>
<dbReference type="PRINTS" id="PR00171">
    <property type="entry name" value="SUGRTRNSPORT"/>
</dbReference>
<sequence>MWNPLKKTKIYNLYVICATASIGGLLYGIDVASMSAVIGTAAYKSAFGHPVSHRQGSIVAAMPGGSFFGAVVSSHIADRFGRRIAIQAACTIWIFGTIVSCFAGTAESLIVGRAISGFAVGISSSVVPIYQAEMATKANRGRVISFHQWAVTWGVLIQFLIQYGFSQMDGGPLNPHQSSMTFRLPWALQTIPAVVLFIMMYFLPESPRWFAVKDNWTESINVLTKVHGGGNVNHTSVLAEFRQIERSLEDDEGSSYAALIDSRMISRVILGVSIQSWAQLSGIVILMSYIVLIMETTGVRDPLLAASAQFLISVVLTIPAFMMLDKYGRRPALLVGSAFMMVWLIATGCLQGIFGKKNPHTNPEYDDITWVMDNKHAGRAVMACLYLFIATYAMTWGPVSWVYPSEIFPSRLRAKAVSVATAFAWVFNFLFAYAVPTLLWYINYKTYFIFAGFNLVAFIHMFMTAPETKGMSLEDMDAVFASGRRPWSHYRAGSHLDDIVGSVEGEDQDRQQAGAQASGETR</sequence>
<evidence type="ECO:0000256" key="4">
    <source>
        <dbReference type="ARBA" id="ARBA00022692"/>
    </source>
</evidence>